<evidence type="ECO:0000313" key="2">
    <source>
        <dbReference type="EMBL" id="SHF24075.1"/>
    </source>
</evidence>
<name>A0A1M5A1H2_9RHOB</name>
<feature type="region of interest" description="Disordered" evidence="1">
    <location>
        <begin position="46"/>
        <end position="72"/>
    </location>
</feature>
<dbReference type="EMBL" id="FQUV01000004">
    <property type="protein sequence ID" value="SHF24075.1"/>
    <property type="molecule type" value="Genomic_DNA"/>
</dbReference>
<protein>
    <recommendedName>
        <fullName evidence="4">TFIIB zinc-binding</fullName>
    </recommendedName>
</protein>
<gene>
    <name evidence="2" type="ORF">SAMN05444273_104410</name>
</gene>
<keyword evidence="3" id="KW-1185">Reference proteome</keyword>
<accession>A0A1M5A1H2</accession>
<evidence type="ECO:0000256" key="1">
    <source>
        <dbReference type="SAM" id="MobiDB-lite"/>
    </source>
</evidence>
<dbReference type="AlphaFoldDB" id="A0A1M5A1H2"/>
<evidence type="ECO:0008006" key="4">
    <source>
        <dbReference type="Google" id="ProtNLM"/>
    </source>
</evidence>
<reference evidence="3" key="1">
    <citation type="submission" date="2016-11" db="EMBL/GenBank/DDBJ databases">
        <authorList>
            <person name="Varghese N."/>
            <person name="Submissions S."/>
        </authorList>
    </citation>
    <scope>NUCLEOTIDE SEQUENCE [LARGE SCALE GENOMIC DNA]</scope>
    <source>
        <strain evidence="3">DSM 100566</strain>
    </source>
</reference>
<dbReference type="STRING" id="1486859.SAMN05444273_104410"/>
<organism evidence="2 3">
    <name type="scientific">Litoreibacter ascidiaceicola</name>
    <dbReference type="NCBI Taxonomy" id="1486859"/>
    <lineage>
        <taxon>Bacteria</taxon>
        <taxon>Pseudomonadati</taxon>
        <taxon>Pseudomonadota</taxon>
        <taxon>Alphaproteobacteria</taxon>
        <taxon>Rhodobacterales</taxon>
        <taxon>Roseobacteraceae</taxon>
        <taxon>Litoreibacter</taxon>
    </lineage>
</organism>
<evidence type="ECO:0000313" key="3">
    <source>
        <dbReference type="Proteomes" id="UP000184144"/>
    </source>
</evidence>
<dbReference type="Proteomes" id="UP000184144">
    <property type="component" value="Unassembled WGS sequence"/>
</dbReference>
<dbReference type="OrthoDB" id="7868311at2"/>
<sequence>MRPNIKIATCCYCSRRTMLKPTARGGRELACGSCGAPLHEMKWLKAPARKPQKPSALPQSNEFKRSRKRKPRKPLWRRALEEVWDEVEDIFD</sequence>
<proteinExistence type="predicted"/>